<accession>A0A1X9T569</accession>
<dbReference type="EMBL" id="KX832224">
    <property type="protein sequence ID" value="ARR28848.1"/>
    <property type="molecule type" value="Genomic_DNA"/>
</dbReference>
<dbReference type="KEGG" id="vg:32878182"/>
<keyword evidence="2" id="KW-1185">Reference proteome</keyword>
<proteinExistence type="predicted"/>
<dbReference type="Proteomes" id="UP000203507">
    <property type="component" value="Segment"/>
</dbReference>
<dbReference type="GeneID" id="32878182"/>
<organism evidence="1">
    <name type="scientific">Ranid herpesvirus 3</name>
    <dbReference type="NCBI Taxonomy" id="1987509"/>
    <lineage>
        <taxon>Viruses</taxon>
        <taxon>Duplodnaviria</taxon>
        <taxon>Heunggongvirae</taxon>
        <taxon>Peploviricota</taxon>
        <taxon>Herviviricetes</taxon>
        <taxon>Herpesvirales</taxon>
        <taxon>Alloherpesviridae</taxon>
        <taxon>Batravirus</taxon>
        <taxon>Batravirus ranidallo3</taxon>
    </lineage>
</organism>
<reference evidence="1" key="1">
    <citation type="journal article" date="2017" name="Vet. Pathol.">
        <title>Ranid Herpesvirus 3 and Proliferative Dermatitis in Free-Ranging Wild Common Frogs (Rana Temporaria).</title>
        <authorList>
            <person name="Origgi F.C."/>
            <person name="Schmidt B.R."/>
            <person name="Lohmann P."/>
            <person name="Otten P."/>
            <person name="Akdesir E."/>
            <person name="Gaschen V."/>
            <person name="Aguilar-Bultet L."/>
            <person name="Wahli T."/>
            <person name="Sattler U."/>
            <person name="Stoffel M.H."/>
        </authorList>
    </citation>
    <scope>NUCLEOTIDE SEQUENCE [LARGE SCALE GENOMIC DNA]</scope>
    <source>
        <strain evidence="1">FO1_2015</strain>
    </source>
</reference>
<evidence type="ECO:0000313" key="1">
    <source>
        <dbReference type="EMBL" id="ARR28848.1"/>
    </source>
</evidence>
<sequence length="365" mass="42262">MEVIMRSSYLSTFSTGMLKQQVKEEFRTLENFEVFATFVKTVGECAPPAPRSVAVLYYAWHHEHDLSKQLFYPGLDLESEGKLNNTYFKHRHSWSAAWVGKQDMRLLAPPSSINVHSFCWILANLLGTASTNALLKDEKYYTNDGFNPLEKPYMGRRFLLDVIRAKLSKLDTVALFHLIEFLNLKPTTQEDMVYSMMESYCCIEARFNWSFCKKVKNTPWNKVTKSTEKLIPLLIAPKYSRGLKVLNSLQCSLGAPSFVLTLARPQFYFQLHESSQLANLYLVKNYHRKVHKTKNIQRKKHVSAEPSAIQRVNASLVNKVDLRKRQLFELNSKRQFKPCAHENYRRSQNFIPQGLRPETGPPTIN</sequence>
<dbReference type="RefSeq" id="YP_009362357.1">
    <property type="nucleotide sequence ID" value="NC_034618.1"/>
</dbReference>
<evidence type="ECO:0000313" key="2">
    <source>
        <dbReference type="Proteomes" id="UP000203507"/>
    </source>
</evidence>
<protein>
    <submittedName>
        <fullName evidence="1">Uncharacterized protein</fullName>
    </submittedName>
</protein>
<name>A0A1X9T569_9VIRU</name>